<feature type="domain" description="Alpha-N-acetylglucosaminidase N-terminal" evidence="4">
    <location>
        <begin position="24"/>
        <end position="109"/>
    </location>
</feature>
<evidence type="ECO:0000313" key="7">
    <source>
        <dbReference type="Proteomes" id="UP000664132"/>
    </source>
</evidence>
<dbReference type="InterPro" id="IPR024240">
    <property type="entry name" value="NAGLU_N"/>
</dbReference>
<protein>
    <recommendedName>
        <fullName evidence="8">Alpha-N-acetylglucosaminidase</fullName>
    </recommendedName>
</protein>
<dbReference type="EMBL" id="JAFJYH010000031">
    <property type="protein sequence ID" value="KAG4423686.1"/>
    <property type="molecule type" value="Genomic_DNA"/>
</dbReference>
<dbReference type="InterPro" id="IPR024732">
    <property type="entry name" value="NAGLU_C"/>
</dbReference>
<sequence>MLLSRCLLWLTGTLGALSALSTSGIEDLVKRRLPNHVDNFEFHLLENWTTTVENDAYRVSALENGRILVEGNTLSALSSGLHRYLTDTLHVDIWWFIGSRLDVGLEDLPVLNVPMNGSSIVPWRYHFNTVTFSYTTAFWTWNEWELELDWLALRGVNLPLAWVGYEKILVEIYRELGMTDTEILSFFSGPAYQSWNRFGNIQGSWNGELPMEWIDAQSELQKNITRRMVELGMTPVLPCFTGFVPPAIRRVLPNAMVVNGSSWGALPTQYTNVTFLQPLDPAFTMMQKSFISKQTALYGNITHIYTLDQYNENNPESGDLEYLRSVSHNTWQSLKAADSDAVWMMQGWLFFALSAFWTEERIEAYLGGVGNDKDMLIIDIFSESAPQWQRTKSYFGKPWIWCQLHNFGGNMGLYGQIEDVTVNPIEALADSKSLIGFGLTMEAQEGNEIMYDLLLDQAWSASPIDTETYFHNWVFRRYSGTGEISKEVYTAWGEIRATVYNNTNSSIIAVTKSIFELSPSIRNMLHLQGPDGTHSTIIAYDPADLISV</sequence>
<reference evidence="6" key="1">
    <citation type="submission" date="2021-02" db="EMBL/GenBank/DDBJ databases">
        <title>Genome sequence Cadophora malorum strain M34.</title>
        <authorList>
            <person name="Stefanovic E."/>
            <person name="Vu D."/>
            <person name="Scully C."/>
            <person name="Dijksterhuis J."/>
            <person name="Roader J."/>
            <person name="Houbraken J."/>
        </authorList>
    </citation>
    <scope>NUCLEOTIDE SEQUENCE</scope>
    <source>
        <strain evidence="6">M34</strain>
    </source>
</reference>
<evidence type="ECO:0000313" key="6">
    <source>
        <dbReference type="EMBL" id="KAG4423686.1"/>
    </source>
</evidence>
<accession>A0A8H7WF03</accession>
<keyword evidence="7" id="KW-1185">Reference proteome</keyword>
<dbReference type="InterPro" id="IPR007781">
    <property type="entry name" value="NAGLU"/>
</dbReference>
<evidence type="ECO:0000259" key="4">
    <source>
        <dbReference type="Pfam" id="PF12971"/>
    </source>
</evidence>
<dbReference type="Gene3D" id="3.20.20.80">
    <property type="entry name" value="Glycosidases"/>
    <property type="match status" value="1"/>
</dbReference>
<dbReference type="AlphaFoldDB" id="A0A8H7WF03"/>
<evidence type="ECO:0000259" key="5">
    <source>
        <dbReference type="Pfam" id="PF12972"/>
    </source>
</evidence>
<dbReference type="Proteomes" id="UP000664132">
    <property type="component" value="Unassembled WGS sequence"/>
</dbReference>
<gene>
    <name evidence="6" type="ORF">IFR04_003231</name>
</gene>
<dbReference type="Gene3D" id="1.20.120.670">
    <property type="entry name" value="N-acetyl-b-d-glucoasminidase"/>
    <property type="match status" value="1"/>
</dbReference>
<dbReference type="Gene3D" id="3.30.379.10">
    <property type="entry name" value="Chitobiase/beta-hexosaminidase domain 2-like"/>
    <property type="match status" value="1"/>
</dbReference>
<dbReference type="GO" id="GO:0016787">
    <property type="term" value="F:hydrolase activity"/>
    <property type="evidence" value="ECO:0007669"/>
    <property type="project" value="UniProtKB-KW"/>
</dbReference>
<feature type="domain" description="Alpha-N-acetylglucosaminidase C-terminal" evidence="5">
    <location>
        <begin position="469"/>
        <end position="546"/>
    </location>
</feature>
<keyword evidence="2" id="KW-0732">Signal</keyword>
<evidence type="ECO:0000256" key="1">
    <source>
        <dbReference type="ARBA" id="ARBA00022801"/>
    </source>
</evidence>
<feature type="chain" id="PRO_5034525518" description="Alpha-N-acetylglucosaminidase" evidence="2">
    <location>
        <begin position="19"/>
        <end position="548"/>
    </location>
</feature>
<evidence type="ECO:0000256" key="2">
    <source>
        <dbReference type="SAM" id="SignalP"/>
    </source>
</evidence>
<name>A0A8H7WF03_9HELO</name>
<dbReference type="InterPro" id="IPR024733">
    <property type="entry name" value="NAGLU_tim-barrel"/>
</dbReference>
<feature type="signal peptide" evidence="2">
    <location>
        <begin position="1"/>
        <end position="18"/>
    </location>
</feature>
<evidence type="ECO:0000259" key="3">
    <source>
        <dbReference type="Pfam" id="PF05089"/>
    </source>
</evidence>
<evidence type="ECO:0008006" key="8">
    <source>
        <dbReference type="Google" id="ProtNLM"/>
    </source>
</evidence>
<dbReference type="OrthoDB" id="64736at2759"/>
<dbReference type="PANTHER" id="PTHR12872:SF1">
    <property type="entry name" value="ALPHA-N-ACETYLGLUCOSAMINIDASE"/>
    <property type="match status" value="1"/>
</dbReference>
<proteinExistence type="predicted"/>
<dbReference type="InterPro" id="IPR029018">
    <property type="entry name" value="Hex-like_dom2"/>
</dbReference>
<organism evidence="6 7">
    <name type="scientific">Cadophora malorum</name>
    <dbReference type="NCBI Taxonomy" id="108018"/>
    <lineage>
        <taxon>Eukaryota</taxon>
        <taxon>Fungi</taxon>
        <taxon>Dikarya</taxon>
        <taxon>Ascomycota</taxon>
        <taxon>Pezizomycotina</taxon>
        <taxon>Leotiomycetes</taxon>
        <taxon>Helotiales</taxon>
        <taxon>Ploettnerulaceae</taxon>
        <taxon>Cadophora</taxon>
    </lineage>
</organism>
<dbReference type="PANTHER" id="PTHR12872">
    <property type="entry name" value="ALPHA-N-ACETYLGLUCOSAMINIDASE"/>
    <property type="match status" value="1"/>
</dbReference>
<dbReference type="Pfam" id="PF05089">
    <property type="entry name" value="NAGLU"/>
    <property type="match status" value="1"/>
</dbReference>
<dbReference type="Pfam" id="PF12972">
    <property type="entry name" value="NAGLU_C"/>
    <property type="match status" value="1"/>
</dbReference>
<feature type="domain" description="Alpha-N-acetylglucosaminidase tim-barrel" evidence="3">
    <location>
        <begin position="124"/>
        <end position="460"/>
    </location>
</feature>
<comment type="caution">
    <text evidence="6">The sequence shown here is derived from an EMBL/GenBank/DDBJ whole genome shotgun (WGS) entry which is preliminary data.</text>
</comment>
<dbReference type="Pfam" id="PF12971">
    <property type="entry name" value="NAGLU_N"/>
    <property type="match status" value="1"/>
</dbReference>
<keyword evidence="1" id="KW-0378">Hydrolase</keyword>